<keyword evidence="2" id="KW-1185">Reference proteome</keyword>
<name>A0A164W572_9AGAM</name>
<gene>
    <name evidence="1" type="ORF">SISNIDRAFT_30573</name>
</gene>
<dbReference type="EMBL" id="KV419403">
    <property type="protein sequence ID" value="KZS94746.1"/>
    <property type="molecule type" value="Genomic_DNA"/>
</dbReference>
<reference evidence="1 2" key="1">
    <citation type="journal article" date="2016" name="Mol. Biol. Evol.">
        <title>Comparative Genomics of Early-Diverging Mushroom-Forming Fungi Provides Insights into the Origins of Lignocellulose Decay Capabilities.</title>
        <authorList>
            <person name="Nagy L.G."/>
            <person name="Riley R."/>
            <person name="Tritt A."/>
            <person name="Adam C."/>
            <person name="Daum C."/>
            <person name="Floudas D."/>
            <person name="Sun H."/>
            <person name="Yadav J.S."/>
            <person name="Pangilinan J."/>
            <person name="Larsson K.H."/>
            <person name="Matsuura K."/>
            <person name="Barry K."/>
            <person name="Labutti K."/>
            <person name="Kuo R."/>
            <person name="Ohm R.A."/>
            <person name="Bhattacharya S.S."/>
            <person name="Shirouzu T."/>
            <person name="Yoshinaga Y."/>
            <person name="Martin F.M."/>
            <person name="Grigoriev I.V."/>
            <person name="Hibbett D.S."/>
        </authorList>
    </citation>
    <scope>NUCLEOTIDE SEQUENCE [LARGE SCALE GENOMIC DNA]</scope>
    <source>
        <strain evidence="1 2">HHB9708</strain>
    </source>
</reference>
<evidence type="ECO:0000313" key="2">
    <source>
        <dbReference type="Proteomes" id="UP000076722"/>
    </source>
</evidence>
<dbReference type="AlphaFoldDB" id="A0A164W572"/>
<organism evidence="1 2">
    <name type="scientific">Sistotremastrum niveocremeum HHB9708</name>
    <dbReference type="NCBI Taxonomy" id="1314777"/>
    <lineage>
        <taxon>Eukaryota</taxon>
        <taxon>Fungi</taxon>
        <taxon>Dikarya</taxon>
        <taxon>Basidiomycota</taxon>
        <taxon>Agaricomycotina</taxon>
        <taxon>Agaricomycetes</taxon>
        <taxon>Sistotremastrales</taxon>
        <taxon>Sistotremastraceae</taxon>
        <taxon>Sertulicium</taxon>
        <taxon>Sertulicium niveocremeum</taxon>
    </lineage>
</organism>
<evidence type="ECO:0000313" key="1">
    <source>
        <dbReference type="EMBL" id="KZS94746.1"/>
    </source>
</evidence>
<accession>A0A164W572</accession>
<protein>
    <submittedName>
        <fullName evidence="1">Uncharacterized protein</fullName>
    </submittedName>
</protein>
<sequence>MDVIDGGKPSALSESCQFNSLKRSLFVLTSCVVLVALPLHLSEKDPSDGSWSSAFQCLSSLPPTLPAGSRNRALS</sequence>
<proteinExistence type="predicted"/>
<dbReference type="Proteomes" id="UP000076722">
    <property type="component" value="Unassembled WGS sequence"/>
</dbReference>